<dbReference type="PATRIC" id="fig|1288298.3.peg.3021"/>
<dbReference type="HOGENOM" id="CLU_087351_1_1_5"/>
<reference evidence="4 5" key="1">
    <citation type="submission" date="2013-01" db="EMBL/GenBank/DDBJ databases">
        <authorList>
            <person name="Fiebig A."/>
            <person name="Goeker M."/>
            <person name="Klenk H.-P.P."/>
        </authorList>
    </citation>
    <scope>NUCLEOTIDE SEQUENCE [LARGE SCALE GENOMIC DNA]</scope>
    <source>
        <strain evidence="4 5">DSM 17069</strain>
    </source>
</reference>
<evidence type="ECO:0000313" key="5">
    <source>
        <dbReference type="Proteomes" id="UP000030021"/>
    </source>
</evidence>
<comment type="caution">
    <text evidence="4">The sequence shown here is derived from an EMBL/GenBank/DDBJ whole genome shotgun (WGS) entry which is preliminary data.</text>
</comment>
<dbReference type="EMBL" id="AONH01000016">
    <property type="protein sequence ID" value="KGM86714.1"/>
    <property type="molecule type" value="Genomic_DNA"/>
</dbReference>
<keyword evidence="1 4" id="KW-0808">Transferase</keyword>
<accession>A0A0A0HJ64</accession>
<sequence>MSEFLIRPVFPADHAAISDLLHAAYAGEMRSAYSETLMRAAVPLLTRPVPSLLFGGRYVLAEQGDEVLGIAGWSDISPFGRSCPPGQAHLRHLAVTPAGQGQGIGHALMAHLLEMVERAGVQHLHCLCPLNAVPFCRAAGFDMLGEVILSLSPDVSLPAAQMRLEVRCLPALDSAALEAGATL</sequence>
<dbReference type="InterPro" id="IPR016181">
    <property type="entry name" value="Acyl_CoA_acyltransferase"/>
</dbReference>
<feature type="domain" description="N-acetyltransferase" evidence="3">
    <location>
        <begin position="4"/>
        <end position="167"/>
    </location>
</feature>
<dbReference type="Gene3D" id="3.40.630.30">
    <property type="match status" value="1"/>
</dbReference>
<dbReference type="InterPro" id="IPR000182">
    <property type="entry name" value="GNAT_dom"/>
</dbReference>
<evidence type="ECO:0000256" key="2">
    <source>
        <dbReference type="ARBA" id="ARBA00023315"/>
    </source>
</evidence>
<dbReference type="Proteomes" id="UP000030021">
    <property type="component" value="Unassembled WGS sequence"/>
</dbReference>
<dbReference type="PANTHER" id="PTHR43877">
    <property type="entry name" value="AMINOALKYLPHOSPHONATE N-ACETYLTRANSFERASE-RELATED-RELATED"/>
    <property type="match status" value="1"/>
</dbReference>
<evidence type="ECO:0000313" key="4">
    <source>
        <dbReference type="EMBL" id="KGM86714.1"/>
    </source>
</evidence>
<dbReference type="CDD" id="cd04301">
    <property type="entry name" value="NAT_SF"/>
    <property type="match status" value="1"/>
</dbReference>
<organism evidence="4 5">
    <name type="scientific">Roseovarius mucosus DSM 17069</name>
    <dbReference type="NCBI Taxonomy" id="1288298"/>
    <lineage>
        <taxon>Bacteria</taxon>
        <taxon>Pseudomonadati</taxon>
        <taxon>Pseudomonadota</taxon>
        <taxon>Alphaproteobacteria</taxon>
        <taxon>Rhodobacterales</taxon>
        <taxon>Roseobacteraceae</taxon>
        <taxon>Roseovarius</taxon>
    </lineage>
</organism>
<proteinExistence type="predicted"/>
<dbReference type="SUPFAM" id="SSF55729">
    <property type="entry name" value="Acyl-CoA N-acyltransferases (Nat)"/>
    <property type="match status" value="1"/>
</dbReference>
<dbReference type="PROSITE" id="PS51186">
    <property type="entry name" value="GNAT"/>
    <property type="match status" value="1"/>
</dbReference>
<name>A0A0A0HJ64_9RHOB</name>
<gene>
    <name evidence="4" type="ORF">rosmuc_03007</name>
</gene>
<protein>
    <submittedName>
        <fullName evidence="4">Acetyltransferase</fullName>
    </submittedName>
</protein>
<dbReference type="AlphaFoldDB" id="A0A0A0HJ64"/>
<dbReference type="GO" id="GO:0016747">
    <property type="term" value="F:acyltransferase activity, transferring groups other than amino-acyl groups"/>
    <property type="evidence" value="ECO:0007669"/>
    <property type="project" value="InterPro"/>
</dbReference>
<evidence type="ECO:0000259" key="3">
    <source>
        <dbReference type="PROSITE" id="PS51186"/>
    </source>
</evidence>
<dbReference type="eggNOG" id="COG1246">
    <property type="taxonomic scope" value="Bacteria"/>
</dbReference>
<evidence type="ECO:0000256" key="1">
    <source>
        <dbReference type="ARBA" id="ARBA00022679"/>
    </source>
</evidence>
<dbReference type="RefSeq" id="WP_037269771.1">
    <property type="nucleotide sequence ID" value="NZ_KN293975.1"/>
</dbReference>
<dbReference type="STRING" id="215743.ROSMUCSMR3_03651"/>
<keyword evidence="2" id="KW-0012">Acyltransferase</keyword>
<dbReference type="Pfam" id="PF00583">
    <property type="entry name" value="Acetyltransf_1"/>
    <property type="match status" value="1"/>
</dbReference>
<dbReference type="InterPro" id="IPR050832">
    <property type="entry name" value="Bact_Acetyltransf"/>
</dbReference>